<evidence type="ECO:0008006" key="3">
    <source>
        <dbReference type="Google" id="ProtNLM"/>
    </source>
</evidence>
<name>A0A150WVN9_BDEBC</name>
<organism evidence="1 2">
    <name type="scientific">Bdellovibrio bacteriovorus</name>
    <dbReference type="NCBI Taxonomy" id="959"/>
    <lineage>
        <taxon>Bacteria</taxon>
        <taxon>Pseudomonadati</taxon>
        <taxon>Bdellovibrionota</taxon>
        <taxon>Bdellovibrionia</taxon>
        <taxon>Bdellovibrionales</taxon>
        <taxon>Pseudobdellovibrionaceae</taxon>
        <taxon>Bdellovibrio</taxon>
    </lineage>
</organism>
<proteinExistence type="predicted"/>
<evidence type="ECO:0000313" key="1">
    <source>
        <dbReference type="EMBL" id="KYG70499.1"/>
    </source>
</evidence>
<comment type="caution">
    <text evidence="1">The sequence shown here is derived from an EMBL/GenBank/DDBJ whole genome shotgun (WGS) entry which is preliminary data.</text>
</comment>
<gene>
    <name evidence="1" type="ORF">AZI85_00705</name>
</gene>
<dbReference type="RefSeq" id="WP_063242283.1">
    <property type="nucleotide sequence ID" value="NZ_LUKF01000001.1"/>
</dbReference>
<accession>A0A150WVN9</accession>
<sequence>MENKLKNPPIIEAIVDFIFENNFDPKSYTLMCNYLKPLSERSERIQNYQIQVGAEENSVPQVKKAEGQGQRYFFESGKYVITIKDNGITFGRLKPYSSFVDFRNWIESNLRKLPLPSELKVLRVGVRYINSFSVPSSSSYARDYLFNIPPSPPGLDEFPIDFVSRISVPIPDLAAMSILTQTWNPASNPKESSVTIDIDVFRLFEKSQPISDTWDTILGLKAKLNSIFFRTVTKRTLDTFL</sequence>
<evidence type="ECO:0000313" key="2">
    <source>
        <dbReference type="Proteomes" id="UP000075391"/>
    </source>
</evidence>
<protein>
    <recommendedName>
        <fullName evidence="3">TIGR04255 family protein</fullName>
    </recommendedName>
</protein>
<dbReference type="NCBIfam" id="TIGR04255">
    <property type="entry name" value="sporadTIGR04255"/>
    <property type="match status" value="1"/>
</dbReference>
<dbReference type="AlphaFoldDB" id="A0A150WVN9"/>
<dbReference type="Proteomes" id="UP000075391">
    <property type="component" value="Unassembled WGS sequence"/>
</dbReference>
<dbReference type="EMBL" id="LUKF01000001">
    <property type="protein sequence ID" value="KYG70499.1"/>
    <property type="molecule type" value="Genomic_DNA"/>
</dbReference>
<dbReference type="InterPro" id="IPR026349">
    <property type="entry name" value="CHP04255"/>
</dbReference>
<reference evidence="1 2" key="1">
    <citation type="submission" date="2016-03" db="EMBL/GenBank/DDBJ databases">
        <authorList>
            <person name="Ploux O."/>
        </authorList>
    </citation>
    <scope>NUCLEOTIDE SEQUENCE [LARGE SCALE GENOMIC DNA]</scope>
    <source>
        <strain evidence="1 2">BER2</strain>
    </source>
</reference>